<evidence type="ECO:0000313" key="3">
    <source>
        <dbReference type="EMBL" id="OEF48343.1"/>
    </source>
</evidence>
<dbReference type="Proteomes" id="UP000094638">
    <property type="component" value="Unassembled WGS sequence"/>
</dbReference>
<dbReference type="InterPro" id="IPR003646">
    <property type="entry name" value="SH3-like_bac-type"/>
</dbReference>
<keyword evidence="1" id="KW-0472">Membrane</keyword>
<accession>A0ABX3B624</accession>
<keyword evidence="4" id="KW-1185">Reference proteome</keyword>
<keyword evidence="1" id="KW-1133">Transmembrane helix</keyword>
<gene>
    <name evidence="3" type="ORF">A163_21175</name>
</gene>
<dbReference type="Gene3D" id="2.30.30.40">
    <property type="entry name" value="SH3 Domains"/>
    <property type="match status" value="1"/>
</dbReference>
<evidence type="ECO:0000256" key="1">
    <source>
        <dbReference type="SAM" id="Phobius"/>
    </source>
</evidence>
<proteinExistence type="predicted"/>
<dbReference type="EMBL" id="AJZO02000174">
    <property type="protein sequence ID" value="OEF48343.1"/>
    <property type="molecule type" value="Genomic_DNA"/>
</dbReference>
<keyword evidence="1" id="KW-0812">Transmembrane</keyword>
<evidence type="ECO:0000313" key="4">
    <source>
        <dbReference type="Proteomes" id="UP000094638"/>
    </source>
</evidence>
<sequence length="269" mass="30224">MFSYIIWIGLSVAVGAYAKRKGRSGIGFFFLSFILSPIFGAIIVLLPTPSQQNKWSYLTFAAFLGGFLGYIGMSDNDNTYVEDKKSRNNQASVQSKTVTASDTTITISDFYVTASELNVRLSPAKTGKKTNVIYRRQLVQVFETTNGWSRISKYYDGTIEGVDGEVARWVSSKYLSKHKPTELRVMSSNRLEAALDSSDDYISYKAKFIKVSKDLINTGVCSVEDFEHQGGWVRSVNYKPRRVYFTYCGNHSNTSGRVYYEPSSGNVFK</sequence>
<feature type="transmembrane region" description="Helical" evidence="1">
    <location>
        <begin position="55"/>
        <end position="73"/>
    </location>
</feature>
<organism evidence="3 4">
    <name type="scientific">Vibrio tasmaniensis 1F-267</name>
    <dbReference type="NCBI Taxonomy" id="1191324"/>
    <lineage>
        <taxon>Bacteria</taxon>
        <taxon>Pseudomonadati</taxon>
        <taxon>Pseudomonadota</taxon>
        <taxon>Gammaproteobacteria</taxon>
        <taxon>Vibrionales</taxon>
        <taxon>Vibrionaceae</taxon>
        <taxon>Vibrio</taxon>
    </lineage>
</organism>
<reference evidence="3 4" key="1">
    <citation type="journal article" date="2012" name="Science">
        <title>Ecological populations of bacteria act as socially cohesive units of antibiotic production and resistance.</title>
        <authorList>
            <person name="Cordero O.X."/>
            <person name="Wildschutte H."/>
            <person name="Kirkup B."/>
            <person name="Proehl S."/>
            <person name="Ngo L."/>
            <person name="Hussain F."/>
            <person name="Le Roux F."/>
            <person name="Mincer T."/>
            <person name="Polz M.F."/>
        </authorList>
    </citation>
    <scope>NUCLEOTIDE SEQUENCE [LARGE SCALE GENOMIC DNA]</scope>
    <source>
        <strain evidence="3 4">1F-267</strain>
    </source>
</reference>
<feature type="domain" description="SH3b" evidence="2">
    <location>
        <begin position="115"/>
        <end position="176"/>
    </location>
</feature>
<evidence type="ECO:0000259" key="2">
    <source>
        <dbReference type="Pfam" id="PF08239"/>
    </source>
</evidence>
<name>A0ABX3B624_9VIBR</name>
<dbReference type="RefSeq" id="WP_017084343.1">
    <property type="nucleotide sequence ID" value="NZ_AJZO02000174.1"/>
</dbReference>
<comment type="caution">
    <text evidence="3">The sequence shown here is derived from an EMBL/GenBank/DDBJ whole genome shotgun (WGS) entry which is preliminary data.</text>
</comment>
<protein>
    <recommendedName>
        <fullName evidence="2">SH3b domain-containing protein</fullName>
    </recommendedName>
</protein>
<dbReference type="Pfam" id="PF08239">
    <property type="entry name" value="SH3_3"/>
    <property type="match status" value="1"/>
</dbReference>
<feature type="transmembrane region" description="Helical" evidence="1">
    <location>
        <begin position="28"/>
        <end position="48"/>
    </location>
</feature>